<evidence type="ECO:0000313" key="3">
    <source>
        <dbReference type="Proteomes" id="UP000305709"/>
    </source>
</evidence>
<evidence type="ECO:0000313" key="2">
    <source>
        <dbReference type="EMBL" id="TNC66568.1"/>
    </source>
</evidence>
<keyword evidence="3" id="KW-1185">Reference proteome</keyword>
<dbReference type="AlphaFoldDB" id="A0A5C4N7L0"/>
<keyword evidence="1" id="KW-0732">Signal</keyword>
<dbReference type="RefSeq" id="WP_139082785.1">
    <property type="nucleotide sequence ID" value="NZ_VDFV01000032.1"/>
</dbReference>
<protein>
    <submittedName>
        <fullName evidence="2">Uncharacterized protein</fullName>
    </submittedName>
</protein>
<evidence type="ECO:0000256" key="1">
    <source>
        <dbReference type="SAM" id="SignalP"/>
    </source>
</evidence>
<reference evidence="2 3" key="1">
    <citation type="submission" date="2019-06" db="EMBL/GenBank/DDBJ databases">
        <authorList>
            <person name="Jiang L."/>
        </authorList>
    </citation>
    <scope>NUCLEOTIDE SEQUENCE [LARGE SCALE GENOMIC DNA]</scope>
    <source>
        <strain evidence="2 3">YIM 48858</strain>
    </source>
</reference>
<dbReference type="EMBL" id="VDFV01000032">
    <property type="protein sequence ID" value="TNC66568.1"/>
    <property type="molecule type" value="Genomic_DNA"/>
</dbReference>
<sequence length="64" mass="6739">MRPAYKRSLVPALLDLALLSGPVWAQEAMTADLATDGTTENNGTYPTGPVRSVTLAFENSEAGT</sequence>
<feature type="signal peptide" evidence="1">
    <location>
        <begin position="1"/>
        <end position="25"/>
    </location>
</feature>
<feature type="chain" id="PRO_5022862464" evidence="1">
    <location>
        <begin position="26"/>
        <end position="64"/>
    </location>
</feature>
<gene>
    <name evidence="2" type="ORF">FHG71_16410</name>
</gene>
<dbReference type="Proteomes" id="UP000305709">
    <property type="component" value="Unassembled WGS sequence"/>
</dbReference>
<proteinExistence type="predicted"/>
<name>A0A5C4N7L0_9RHOB</name>
<comment type="caution">
    <text evidence="2">The sequence shown here is derived from an EMBL/GenBank/DDBJ whole genome shotgun (WGS) entry which is preliminary data.</text>
</comment>
<accession>A0A5C4N7L0</accession>
<organism evidence="2 3">
    <name type="scientific">Rubellimicrobium roseum</name>
    <dbReference type="NCBI Taxonomy" id="687525"/>
    <lineage>
        <taxon>Bacteria</taxon>
        <taxon>Pseudomonadati</taxon>
        <taxon>Pseudomonadota</taxon>
        <taxon>Alphaproteobacteria</taxon>
        <taxon>Rhodobacterales</taxon>
        <taxon>Roseobacteraceae</taxon>
        <taxon>Rubellimicrobium</taxon>
    </lineage>
</organism>